<evidence type="ECO:0000256" key="3">
    <source>
        <dbReference type="ARBA" id="ARBA00022825"/>
    </source>
</evidence>
<evidence type="ECO:0000256" key="4">
    <source>
        <dbReference type="SAM" id="Coils"/>
    </source>
</evidence>
<organism evidence="7 8">
    <name type="scientific">Trichoderma longibrachiatum ATCC 18648</name>
    <dbReference type="NCBI Taxonomy" id="983965"/>
    <lineage>
        <taxon>Eukaryota</taxon>
        <taxon>Fungi</taxon>
        <taxon>Dikarya</taxon>
        <taxon>Ascomycota</taxon>
        <taxon>Pezizomycotina</taxon>
        <taxon>Sordariomycetes</taxon>
        <taxon>Hypocreomycetidae</taxon>
        <taxon>Hypocreales</taxon>
        <taxon>Hypocreaceae</taxon>
        <taxon>Trichoderma</taxon>
    </lineage>
</organism>
<evidence type="ECO:0000313" key="8">
    <source>
        <dbReference type="Proteomes" id="UP000240760"/>
    </source>
</evidence>
<evidence type="ECO:0000256" key="1">
    <source>
        <dbReference type="ARBA" id="ARBA00022670"/>
    </source>
</evidence>
<dbReference type="Proteomes" id="UP000240760">
    <property type="component" value="Unassembled WGS sequence"/>
</dbReference>
<keyword evidence="3" id="KW-0720">Serine protease</keyword>
<keyword evidence="1" id="KW-0645">Protease</keyword>
<reference evidence="7 8" key="1">
    <citation type="submission" date="2016-07" db="EMBL/GenBank/DDBJ databases">
        <title>Multiple horizontal gene transfer events from other fungi enriched the ability of initially mycotrophic Trichoderma (Ascomycota) to feed on dead plant biomass.</title>
        <authorList>
            <consortium name="DOE Joint Genome Institute"/>
            <person name="Aerts A."/>
            <person name="Atanasova L."/>
            <person name="Chenthamara K."/>
            <person name="Zhang J."/>
            <person name="Grujic M."/>
            <person name="Henrissat B."/>
            <person name="Kuo A."/>
            <person name="Salamov A."/>
            <person name="Lipzen A."/>
            <person name="Labutti K."/>
            <person name="Barry K."/>
            <person name="Miao Y."/>
            <person name="Rahimi M.J."/>
            <person name="Shen Q."/>
            <person name="Grigoriev I.V."/>
            <person name="Kubicek C.P."/>
            <person name="Druzhinina I.S."/>
        </authorList>
    </citation>
    <scope>NUCLEOTIDE SEQUENCE [LARGE SCALE GENOMIC DNA]</scope>
    <source>
        <strain evidence="7 8">ATCC 18648</strain>
    </source>
</reference>
<feature type="compositionally biased region" description="Basic and acidic residues" evidence="5">
    <location>
        <begin position="453"/>
        <end position="464"/>
    </location>
</feature>
<dbReference type="PRINTS" id="PR00723">
    <property type="entry name" value="SUBTILISIN"/>
</dbReference>
<feature type="compositionally biased region" description="Basic and acidic residues" evidence="5">
    <location>
        <begin position="85"/>
        <end position="105"/>
    </location>
</feature>
<gene>
    <name evidence="7" type="ORF">M440DRAFT_1322604</name>
</gene>
<dbReference type="InterPro" id="IPR036852">
    <property type="entry name" value="Peptidase_S8/S53_dom_sf"/>
</dbReference>
<sequence length="1147" mass="128874">MPHLASPMQSEGSVHESNQIFYHPTKPPVVGIARMADLEDDEVPEDSTYIDSNAENDGDVDGLSDYTDGVEDHDDGSGGEESGEMDGRAIESDEERMKREERQKAEQLAKEKELLLGDVETEIRQAAKKERQLDETEFLAKYGDVLDHIMQESSSKKNVLHMLAIHPFEAPNQFPRWIIDHIHRNAINDARGKTRNSLAKLLVDKAHTTPSLALATATRWKNEPFIRAILSIVMQDGDESLGDSLRKNLRERIDAGNETPRNCIHCDGKGYTPLHLAVEYPKCLERLEVIKALLRYGEKALDQRCKERLSVYRHYQKTMAEHRKEESRKVSEPSKTNAPLGRIQRELKQVKEKQEAPRIGKEDRREKNKSNNAVRSPIGTPGRGRVRTRYGFPADMEFQNPAGEGEAMKSTKQASTGPKEVSTASRTPLTVSKQRPSTRKPANGKQSIAPSKPPRDKEKEKQVEDEIDDELKLQYFRSTWKLPNPDRDVRSANEPFSLTMLQGPPSIDQHVFTTVYGNKDYDHILHHVAVRRVVLKRTKNKEAGRTDMEIIFKLLKDKGVRHIVKVIVFDLEVPSHSDESIERCLSWFESIEILDWRKVDLCPETIAEACPKVVELHLWWSGNNAILVAWSAPGGLAKLPRLKKVHLHQTQCIESPERDKMNLQRFKERLQTDRIAQRPERDSPAGQRKTSFSGQRLPVTVLDMWPDITVNDSDTSNAAYNSRSLVAHGPQLNQRAARSRRRHEWLDIMDKFAAGIDLIDMERTHPPDILAEDVTVALIDDGVEITDRSLTNRIYNGWTCDTGYQGNGLEGILRPYTNSETQHGTFMASTICRICPRAKIFVFRLDVVSTPGDRAHFTAKSAADALELAIDPSRKFDVISMSWTIAKNQSNAKDIERLDNALKQATAQNRVLLFCASPDSGEMTKAHAETFFPFGCDGGSGLFKIAAATADGVRISMAGSRFDYSLPGHEVDSSSQGAGEGARELLQRNQHCSEVDHGGLKTGSSIATALGAGLAALIIYCVRLGAAYIYRVNPCTGTAANSDIHNVVLGRDSLESIKQPKKIRDVFNSMMSKSSSSDRYIEVYDMFGSLADELEMLGQEIEELKDRIRIEIQKGTAEANVAEKELRRKNDLRMLSIVKLAWRFVNV</sequence>
<feature type="region of interest" description="Disordered" evidence="5">
    <location>
        <begin position="672"/>
        <end position="692"/>
    </location>
</feature>
<feature type="compositionally biased region" description="Polar residues" evidence="5">
    <location>
        <begin position="7"/>
        <end position="20"/>
    </location>
</feature>
<feature type="compositionally biased region" description="Basic and acidic residues" evidence="5">
    <location>
        <begin position="319"/>
        <end position="332"/>
    </location>
</feature>
<protein>
    <recommendedName>
        <fullName evidence="6">Peptidase S8/S53 domain-containing protein</fullName>
    </recommendedName>
</protein>
<dbReference type="EMBL" id="KZ679126">
    <property type="protein sequence ID" value="PTB81777.1"/>
    <property type="molecule type" value="Genomic_DNA"/>
</dbReference>
<dbReference type="Gene3D" id="3.40.50.200">
    <property type="entry name" value="Peptidase S8/S53 domain"/>
    <property type="match status" value="1"/>
</dbReference>
<evidence type="ECO:0000259" key="6">
    <source>
        <dbReference type="Pfam" id="PF00082"/>
    </source>
</evidence>
<keyword evidence="2" id="KW-0378">Hydrolase</keyword>
<dbReference type="Pfam" id="PF00082">
    <property type="entry name" value="Peptidase_S8"/>
    <property type="match status" value="1"/>
</dbReference>
<evidence type="ECO:0000313" key="7">
    <source>
        <dbReference type="EMBL" id="PTB81777.1"/>
    </source>
</evidence>
<dbReference type="GO" id="GO:0004252">
    <property type="term" value="F:serine-type endopeptidase activity"/>
    <property type="evidence" value="ECO:0007669"/>
    <property type="project" value="InterPro"/>
</dbReference>
<proteinExistence type="predicted"/>
<dbReference type="GO" id="GO:0006508">
    <property type="term" value="P:proteolysis"/>
    <property type="evidence" value="ECO:0007669"/>
    <property type="project" value="UniProtKB-KW"/>
</dbReference>
<feature type="compositionally biased region" description="Basic and acidic residues" evidence="5">
    <location>
        <begin position="672"/>
        <end position="683"/>
    </location>
</feature>
<keyword evidence="8" id="KW-1185">Reference proteome</keyword>
<accession>A0A2T4CJM2</accession>
<name>A0A2T4CJM2_TRILO</name>
<evidence type="ECO:0000256" key="2">
    <source>
        <dbReference type="ARBA" id="ARBA00022801"/>
    </source>
</evidence>
<feature type="compositionally biased region" description="Basic and acidic residues" evidence="5">
    <location>
        <begin position="343"/>
        <end position="369"/>
    </location>
</feature>
<dbReference type="SUPFAM" id="SSF52743">
    <property type="entry name" value="Subtilisin-like"/>
    <property type="match status" value="1"/>
</dbReference>
<feature type="coiled-coil region" evidence="4">
    <location>
        <begin position="1087"/>
        <end position="1125"/>
    </location>
</feature>
<feature type="compositionally biased region" description="Acidic residues" evidence="5">
    <location>
        <begin position="54"/>
        <end position="84"/>
    </location>
</feature>
<evidence type="ECO:0000256" key="5">
    <source>
        <dbReference type="SAM" id="MobiDB-lite"/>
    </source>
</evidence>
<dbReference type="InterPro" id="IPR015500">
    <property type="entry name" value="Peptidase_S8_subtilisin-rel"/>
</dbReference>
<feature type="region of interest" description="Disordered" evidence="5">
    <location>
        <begin position="319"/>
        <end position="466"/>
    </location>
</feature>
<feature type="domain" description="Peptidase S8/S53" evidence="6">
    <location>
        <begin position="773"/>
        <end position="1019"/>
    </location>
</feature>
<feature type="region of interest" description="Disordered" evidence="5">
    <location>
        <begin position="1"/>
        <end position="105"/>
    </location>
</feature>
<dbReference type="AlphaFoldDB" id="A0A2T4CJM2"/>
<dbReference type="OrthoDB" id="5093543at2759"/>
<keyword evidence="4" id="KW-0175">Coiled coil</keyword>
<dbReference type="InterPro" id="IPR000209">
    <property type="entry name" value="Peptidase_S8/S53_dom"/>
</dbReference>
<feature type="compositionally biased region" description="Polar residues" evidence="5">
    <location>
        <begin position="410"/>
        <end position="435"/>
    </location>
</feature>
<dbReference type="STRING" id="983965.A0A2T4CJM2"/>